<gene>
    <name evidence="2" type="primary">LOC114344968</name>
</gene>
<dbReference type="RefSeq" id="XP_028151588.1">
    <property type="nucleotide sequence ID" value="XM_028295787.1"/>
</dbReference>
<accession>A0A6P7H1K5</accession>
<feature type="transmembrane region" description="Helical" evidence="1">
    <location>
        <begin position="48"/>
        <end position="74"/>
    </location>
</feature>
<feature type="transmembrane region" description="Helical" evidence="1">
    <location>
        <begin position="150"/>
        <end position="168"/>
    </location>
</feature>
<sequence>MIDPYYHTCIGFRYKTPSECEQLKMTKYVSIIHGIWPFMFRNNTKKKYWYNIYSIFMIQYLIGFIICIWIKLFFLLKERPINIYEIFANISYSFIYIVSVWRTSLLKKPIMKQMFQDIIDWEKKVFASKDSDIIGIYHFHLKKTKFHTQLYMSTVFLVTTAFLIRPRVFSSKETYDPVTNETIFIRSLPFPSWFPIDFHEHYMLCYITQTIDLLSGAIFLVSTVTNLFAIIFFILGEMVILNYLLVNFNYYAQKVKTQLQVDTFEADDVALRECIILHQNII</sequence>
<feature type="transmembrane region" description="Helical" evidence="1">
    <location>
        <begin position="86"/>
        <end position="105"/>
    </location>
</feature>
<dbReference type="AlphaFoldDB" id="A0A6P7H1K5"/>
<keyword evidence="1" id="KW-0812">Transmembrane</keyword>
<evidence type="ECO:0000313" key="2">
    <source>
        <dbReference type="RefSeq" id="XP_028151588.1"/>
    </source>
</evidence>
<organism evidence="2">
    <name type="scientific">Diabrotica virgifera virgifera</name>
    <name type="common">western corn rootworm</name>
    <dbReference type="NCBI Taxonomy" id="50390"/>
    <lineage>
        <taxon>Eukaryota</taxon>
        <taxon>Metazoa</taxon>
        <taxon>Ecdysozoa</taxon>
        <taxon>Arthropoda</taxon>
        <taxon>Hexapoda</taxon>
        <taxon>Insecta</taxon>
        <taxon>Pterygota</taxon>
        <taxon>Neoptera</taxon>
        <taxon>Endopterygota</taxon>
        <taxon>Coleoptera</taxon>
        <taxon>Polyphaga</taxon>
        <taxon>Cucujiformia</taxon>
        <taxon>Chrysomeloidea</taxon>
        <taxon>Chrysomelidae</taxon>
        <taxon>Galerucinae</taxon>
        <taxon>Diabroticina</taxon>
        <taxon>Diabroticites</taxon>
        <taxon>Diabrotica</taxon>
    </lineage>
</organism>
<feature type="transmembrane region" description="Helical" evidence="1">
    <location>
        <begin position="217"/>
        <end position="246"/>
    </location>
</feature>
<reference evidence="2" key="1">
    <citation type="submission" date="2025-08" db="UniProtKB">
        <authorList>
            <consortium name="RefSeq"/>
        </authorList>
    </citation>
    <scope>IDENTIFICATION</scope>
    <source>
        <tissue evidence="2">Whole insect</tissue>
    </source>
</reference>
<protein>
    <submittedName>
        <fullName evidence="2">Uncharacterized protein LOC114344968</fullName>
    </submittedName>
</protein>
<proteinExistence type="predicted"/>
<feature type="non-terminal residue" evidence="2">
    <location>
        <position position="282"/>
    </location>
</feature>
<keyword evidence="1" id="KW-1133">Transmembrane helix</keyword>
<dbReference type="InParanoid" id="A0A6P7H1K5"/>
<keyword evidence="1" id="KW-0472">Membrane</keyword>
<name>A0A6P7H1K5_DIAVI</name>
<evidence type="ECO:0000256" key="1">
    <source>
        <dbReference type="SAM" id="Phobius"/>
    </source>
</evidence>
<dbReference type="FunCoup" id="A0A6P7H1K5">
    <property type="interactions" value="41"/>
</dbReference>